<comment type="similarity">
    <text evidence="2">Belongs to the tryptophan 2-monooxygenase family.</text>
</comment>
<dbReference type="PANTHER" id="PTHR10742:SF410">
    <property type="entry name" value="LYSINE-SPECIFIC HISTONE DEMETHYLASE 2"/>
    <property type="match status" value="1"/>
</dbReference>
<evidence type="ECO:0000313" key="9">
    <source>
        <dbReference type="Proteomes" id="UP000242765"/>
    </source>
</evidence>
<comment type="caution">
    <text evidence="8">The sequence shown here is derived from an EMBL/GenBank/DDBJ whole genome shotgun (WGS) entry which is preliminary data.</text>
</comment>
<dbReference type="SUPFAM" id="SSF54373">
    <property type="entry name" value="FAD-linked reductases, C-terminal domain"/>
    <property type="match status" value="1"/>
</dbReference>
<dbReference type="PROSITE" id="PS51257">
    <property type="entry name" value="PROKAR_LIPOPROTEIN"/>
    <property type="match status" value="1"/>
</dbReference>
<comment type="pathway">
    <text evidence="1">Plant hormone metabolism; auxin biosynthesis.</text>
</comment>
<dbReference type="SUPFAM" id="SSF51905">
    <property type="entry name" value="FAD/NAD(P)-binding domain"/>
    <property type="match status" value="1"/>
</dbReference>
<proteinExistence type="inferred from homology"/>
<keyword evidence="9" id="KW-1185">Reference proteome</keyword>
<evidence type="ECO:0000256" key="3">
    <source>
        <dbReference type="ARBA" id="ARBA00012535"/>
    </source>
</evidence>
<dbReference type="Pfam" id="PF01593">
    <property type="entry name" value="Amino_oxidase"/>
    <property type="match status" value="1"/>
</dbReference>
<sequence>MINDNHRPDTILIIGAGIAGLACAQKLQEAGENVIILEAKKRIGGRIHSIQEDCHIFDLGASWIHGIENNPIWEITQKNNIATTVFNYMDSSYYHTNGQILSEIEQQEFELYIRKVSQLLTESKHHSALEAINEIMSSLEYSETVFPEKQLKSLLLSFFERLANDPFATDLSQLSAHYEKYEGYFEGDEVIFPEGYIQVIESISKNLNIHTDIEILHITLKDDHIELIDQHNRRYLGSRVIVTVPLGVLKKDKIVFSPPLPAPYLNAIQDIGFGSFNKVFLEFEEPLPFDLDRTSTSISDFYWQDGHWFNLLNLTKIYNKPMYLMLFGGTQSEYIDHATDAEVWNFIYQGLNRTFSNIPNTPKNIIITRWGADQQSYGSFSFPTPLHTTELVKTLNQAIENRLFFTGEHCSLKYAGTVHGAYLNALEVSQKILDDTTQK</sequence>
<dbReference type="InterPro" id="IPR050281">
    <property type="entry name" value="Flavin_monoamine_oxidase"/>
</dbReference>
<evidence type="ECO:0000256" key="1">
    <source>
        <dbReference type="ARBA" id="ARBA00004814"/>
    </source>
</evidence>
<evidence type="ECO:0000313" key="8">
    <source>
        <dbReference type="EMBL" id="OTG65435.1"/>
    </source>
</evidence>
<dbReference type="Proteomes" id="UP000242765">
    <property type="component" value="Unassembled WGS sequence"/>
</dbReference>
<reference evidence="8 9" key="1">
    <citation type="submission" date="2017-04" db="EMBL/GenBank/DDBJ databases">
        <title>High diversity of culturable Acinetobacter species in natural soil and water ecosystems.</title>
        <authorList>
            <person name="Nemec A."/>
            <person name="Radolfova-Krizova L."/>
        </authorList>
    </citation>
    <scope>NUCLEOTIDE SEQUENCE [LARGE SCALE GENOMIC DNA]</scope>
    <source>
        <strain evidence="8 9">ANC 4999</strain>
    </source>
</reference>
<dbReference type="GO" id="GO:0050361">
    <property type="term" value="F:tryptophan 2-monooxygenase activity"/>
    <property type="evidence" value="ECO:0007669"/>
    <property type="project" value="UniProtKB-EC"/>
</dbReference>
<evidence type="ECO:0000256" key="5">
    <source>
        <dbReference type="ARBA" id="ARBA00023070"/>
    </source>
</evidence>
<dbReference type="EC" id="1.13.12.3" evidence="3"/>
<comment type="catalytic activity">
    <reaction evidence="6">
        <text>L-tryptophan + O2 = indole-3-acetamide + CO2 + H2O</text>
        <dbReference type="Rhea" id="RHEA:16165"/>
        <dbReference type="ChEBI" id="CHEBI:15377"/>
        <dbReference type="ChEBI" id="CHEBI:15379"/>
        <dbReference type="ChEBI" id="CHEBI:16031"/>
        <dbReference type="ChEBI" id="CHEBI:16526"/>
        <dbReference type="ChEBI" id="CHEBI:57912"/>
        <dbReference type="EC" id="1.13.12.3"/>
    </reaction>
</comment>
<dbReference type="Gene3D" id="3.50.50.60">
    <property type="entry name" value="FAD/NAD(P)-binding domain"/>
    <property type="match status" value="1"/>
</dbReference>
<dbReference type="RefSeq" id="WP_086203497.1">
    <property type="nucleotide sequence ID" value="NZ_NEGB01000004.1"/>
</dbReference>
<dbReference type="Gene3D" id="3.90.660.10">
    <property type="match status" value="1"/>
</dbReference>
<dbReference type="EMBL" id="NEGB01000004">
    <property type="protein sequence ID" value="OTG65435.1"/>
    <property type="molecule type" value="Genomic_DNA"/>
</dbReference>
<dbReference type="STRING" id="1977882.B9T28_08170"/>
<evidence type="ECO:0000256" key="4">
    <source>
        <dbReference type="ARBA" id="ARBA00017871"/>
    </source>
</evidence>
<evidence type="ECO:0000256" key="6">
    <source>
        <dbReference type="ARBA" id="ARBA00047321"/>
    </source>
</evidence>
<evidence type="ECO:0000256" key="2">
    <source>
        <dbReference type="ARBA" id="ARBA00005833"/>
    </source>
</evidence>
<evidence type="ECO:0000259" key="7">
    <source>
        <dbReference type="Pfam" id="PF01593"/>
    </source>
</evidence>
<keyword evidence="5" id="KW-0073">Auxin biosynthesis</keyword>
<dbReference type="InterPro" id="IPR002937">
    <property type="entry name" value="Amino_oxidase"/>
</dbReference>
<organism evidence="8 9">
    <name type="scientific">Acinetobacter silvestris</name>
    <dbReference type="NCBI Taxonomy" id="1977882"/>
    <lineage>
        <taxon>Bacteria</taxon>
        <taxon>Pseudomonadati</taxon>
        <taxon>Pseudomonadota</taxon>
        <taxon>Gammaproteobacteria</taxon>
        <taxon>Moraxellales</taxon>
        <taxon>Moraxellaceae</taxon>
        <taxon>Acinetobacter</taxon>
    </lineage>
</organism>
<accession>A0A1Y3CH57</accession>
<feature type="domain" description="Amine oxidase" evidence="7">
    <location>
        <begin position="18"/>
        <end position="433"/>
    </location>
</feature>
<dbReference type="AlphaFoldDB" id="A0A1Y3CH57"/>
<gene>
    <name evidence="8" type="ORF">B9T28_08170</name>
</gene>
<dbReference type="GO" id="GO:0009851">
    <property type="term" value="P:auxin biosynthetic process"/>
    <property type="evidence" value="ECO:0007669"/>
    <property type="project" value="UniProtKB-KW"/>
</dbReference>
<dbReference type="OrthoDB" id="337830at2"/>
<dbReference type="PANTHER" id="PTHR10742">
    <property type="entry name" value="FLAVIN MONOAMINE OXIDASE"/>
    <property type="match status" value="1"/>
</dbReference>
<dbReference type="InterPro" id="IPR036188">
    <property type="entry name" value="FAD/NAD-bd_sf"/>
</dbReference>
<name>A0A1Y3CH57_9GAMM</name>
<protein>
    <recommendedName>
        <fullName evidence="4">Tryptophan 2-monooxygenase</fullName>
        <ecNumber evidence="3">1.13.12.3</ecNumber>
    </recommendedName>
</protein>